<evidence type="ECO:0000313" key="2">
    <source>
        <dbReference type="Proteomes" id="UP000198917"/>
    </source>
</evidence>
<sequence length="258" mass="29850">MTEWPKKYADRAVGKQLFDYLADEQDTAHNAKYDLLEQMPYVDRLMEIFNAWLNREGALLQNEKIYYCLCSYAKAQLFAGCAHYMRGHLTTGFMTSRLALDAALYAEAIAAGDLSLEDYFTNERKRNGISRHYWNLQRQGSLPNNRIEPLMRKINVLSSHAAHAEPKVWFNRLDETHKEHFSFSLFEKVESDKHYKYFFHSILWFSSMALQSFLCIAQERFSLDTGGLLAEVEAWQDSMEVNKENFDISAGPDSALPG</sequence>
<evidence type="ECO:0000313" key="1">
    <source>
        <dbReference type="EMBL" id="SDK41301.1"/>
    </source>
</evidence>
<organism evidence="1 2">
    <name type="scientific">Agrobacterium fabrum</name>
    <dbReference type="NCBI Taxonomy" id="1176649"/>
    <lineage>
        <taxon>Bacteria</taxon>
        <taxon>Pseudomonadati</taxon>
        <taxon>Pseudomonadota</taxon>
        <taxon>Alphaproteobacteria</taxon>
        <taxon>Hyphomicrobiales</taxon>
        <taxon>Rhizobiaceae</taxon>
        <taxon>Rhizobium/Agrobacterium group</taxon>
        <taxon>Agrobacterium</taxon>
        <taxon>Agrobacterium tumefaciens complex</taxon>
    </lineage>
</organism>
<dbReference type="AlphaFoldDB" id="A0A7Z7FU18"/>
<proteinExistence type="predicted"/>
<name>A0A7Z7FU18_9HYPH</name>
<comment type="caution">
    <text evidence="1">The sequence shown here is derived from an EMBL/GenBank/DDBJ whole genome shotgun (WGS) entry which is preliminary data.</text>
</comment>
<dbReference type="Proteomes" id="UP000198917">
    <property type="component" value="Unassembled WGS sequence"/>
</dbReference>
<reference evidence="1 2" key="1">
    <citation type="submission" date="2016-10" db="EMBL/GenBank/DDBJ databases">
        <authorList>
            <person name="Varghese N."/>
            <person name="Submissions S."/>
        </authorList>
    </citation>
    <scope>NUCLEOTIDE SEQUENCE [LARGE SCALE GENOMIC DNA]</scope>
    <source>
        <strain evidence="1 2">PDC82</strain>
    </source>
</reference>
<protein>
    <submittedName>
        <fullName evidence="1">Uncharacterized protein</fullName>
    </submittedName>
</protein>
<gene>
    <name evidence="1" type="ORF">SAMN05428983_4897</name>
</gene>
<accession>A0A7Z7FU18</accession>
<dbReference type="RefSeq" id="WP_080814656.1">
    <property type="nucleotide sequence ID" value="NZ_CP033024.1"/>
</dbReference>
<dbReference type="EMBL" id="FNEW01000008">
    <property type="protein sequence ID" value="SDK41301.1"/>
    <property type="molecule type" value="Genomic_DNA"/>
</dbReference>